<comment type="caution">
    <text evidence="2">The sequence shown here is derived from an EMBL/GenBank/DDBJ whole genome shotgun (WGS) entry which is preliminary data.</text>
</comment>
<evidence type="ECO:0000313" key="2">
    <source>
        <dbReference type="EMBL" id="TPN84554.1"/>
    </source>
</evidence>
<keyword evidence="1" id="KW-0732">Signal</keyword>
<accession>A0A504J2A0</accession>
<name>A0A504J2A0_9FLAO</name>
<feature type="chain" id="PRO_5021441779" evidence="1">
    <location>
        <begin position="19"/>
        <end position="503"/>
    </location>
</feature>
<feature type="signal peptide" evidence="1">
    <location>
        <begin position="1"/>
        <end position="18"/>
    </location>
</feature>
<keyword evidence="3" id="KW-1185">Reference proteome</keyword>
<proteinExistence type="predicted"/>
<evidence type="ECO:0000256" key="1">
    <source>
        <dbReference type="SAM" id="SignalP"/>
    </source>
</evidence>
<dbReference type="SUPFAM" id="SSF56935">
    <property type="entry name" value="Porins"/>
    <property type="match status" value="1"/>
</dbReference>
<organism evidence="2 3">
    <name type="scientific">Aquimarina algicola</name>
    <dbReference type="NCBI Taxonomy" id="2589995"/>
    <lineage>
        <taxon>Bacteria</taxon>
        <taxon>Pseudomonadati</taxon>
        <taxon>Bacteroidota</taxon>
        <taxon>Flavobacteriia</taxon>
        <taxon>Flavobacteriales</taxon>
        <taxon>Flavobacteriaceae</taxon>
        <taxon>Aquimarina</taxon>
    </lineage>
</organism>
<dbReference type="Proteomes" id="UP000315540">
    <property type="component" value="Unassembled WGS sequence"/>
</dbReference>
<dbReference type="RefSeq" id="WP_140594889.1">
    <property type="nucleotide sequence ID" value="NZ_VFWZ01000005.1"/>
</dbReference>
<reference evidence="2 3" key="1">
    <citation type="submission" date="2019-06" db="EMBL/GenBank/DDBJ databases">
        <authorList>
            <person name="Meng X."/>
        </authorList>
    </citation>
    <scope>NUCLEOTIDE SEQUENCE [LARGE SCALE GENOMIC DNA]</scope>
    <source>
        <strain evidence="2 3">M625</strain>
    </source>
</reference>
<dbReference type="Gene3D" id="2.40.160.60">
    <property type="entry name" value="Outer membrane protein transport protein (OMPP1/FadL/TodX)"/>
    <property type="match status" value="2"/>
</dbReference>
<evidence type="ECO:0000313" key="3">
    <source>
        <dbReference type="Proteomes" id="UP000315540"/>
    </source>
</evidence>
<dbReference type="OrthoDB" id="9765571at2"/>
<sequence>MRTLLMSLSILSMSLLNAQDITDALRYSQQEILGTARFRGMSGAFGALGADLSAIQINPAGSALFLTSHGSVTISTGQIENNANYFGTLTNTDTRNVNLNQIGTVLVYDNFDSESSGINRFSFGIAYDQTADNANDFFVSGRSSNSIDSFFLEEAQGIPLNLISRRQGESVSELYGFLGENEGYGAQQAFLGYETFILEASDPDNTNGTSYISNIAPGNFDQRYFYETRGLNGKFTLNAAAQINQDFYLGVNLNSHFINYDRITDFFEDNNNDGSTVNNVVFSNELSTIGAGFSLQAGAIAKISRTIRVGASYESPTWYYIEEETIQRLETTGNEGRAIANPNIINIFPEYQLRTPSKLTGSVAFVFGQYGLISMDYSYKDYTTMKFSSDEGIDFSATNQEIDRIFQEASTFRIGTEWKIENWSIRGGYSLQESPYTDDRIQGEQTGFSLGTGYNFGKFRFDVAYDYLEQELNEEFFPGSGFDNAAAIDRERENLTFTLSINF</sequence>
<protein>
    <submittedName>
        <fullName evidence="2">Transporter</fullName>
    </submittedName>
</protein>
<dbReference type="AlphaFoldDB" id="A0A504J2A0"/>
<gene>
    <name evidence="2" type="ORF">FHK87_16620</name>
</gene>
<dbReference type="EMBL" id="VFWZ01000005">
    <property type="protein sequence ID" value="TPN84554.1"/>
    <property type="molecule type" value="Genomic_DNA"/>
</dbReference>